<dbReference type="InterPro" id="IPR049892">
    <property type="entry name" value="AA9"/>
</dbReference>
<dbReference type="GO" id="GO:0030245">
    <property type="term" value="P:cellulose catabolic process"/>
    <property type="evidence" value="ECO:0007669"/>
    <property type="project" value="UniProtKB-UniRule"/>
</dbReference>
<sequence length="276" mass="30305">MKSQVIACFISLAAVVLSHGGIFFYIIDGIRYAGNTWLLDAYAGGVYPTPDPPPPSIQRRWYYAPIFDPMSKNMTCSYDGASTPTALHATIKAGSNISTDYQNPNRADSWPNDWNHSEGPMLAYMAACPGESCEGFDGSGKVWFKIDQTGLAPSAVDLRGPWIQLYTISSSLQGPGYTVTIPKNLKPGNYLIRHEIIMVRSKPPQFYPDCAQLTVTGDGTKFPGDEYLVSFPGAYSLEDPGLAMTNDWFAPGRNPVLPEWETLDYPFPGPPLWTGD</sequence>
<dbReference type="Pfam" id="PF03443">
    <property type="entry name" value="AA9"/>
    <property type="match status" value="1"/>
</dbReference>
<comment type="subcellular location">
    <subcellularLocation>
        <location evidence="2 6">Secreted</location>
    </subcellularLocation>
</comment>
<dbReference type="AlphaFoldDB" id="A0A370TWD6"/>
<dbReference type="EC" id="1.14.99.56" evidence="6"/>
<keyword evidence="6" id="KW-0624">Polysaccharide degradation</keyword>
<reference evidence="8 9" key="1">
    <citation type="journal article" date="2018" name="IMA Fungus">
        <title>IMA Genome-F 9: Draft genome sequence of Annulohypoxylon stygium, Aspergillus mulundensis, Berkeleyomyces basicola (syn. Thielaviopsis basicola), Ceratocystis smalleyi, two Cercospora beticola strains, Coleophoma cylindrospora, Fusarium fracticaudum, Phialophora cf. hyalina, and Morchella septimelata.</title>
        <authorList>
            <person name="Wingfield B.D."/>
            <person name="Bills G.F."/>
            <person name="Dong Y."/>
            <person name="Huang W."/>
            <person name="Nel W.J."/>
            <person name="Swalarsk-Parry B.S."/>
            <person name="Vaghefi N."/>
            <person name="Wilken P.M."/>
            <person name="An Z."/>
            <person name="de Beer Z.W."/>
            <person name="De Vos L."/>
            <person name="Chen L."/>
            <person name="Duong T.A."/>
            <person name="Gao Y."/>
            <person name="Hammerbacher A."/>
            <person name="Kikkert J.R."/>
            <person name="Li Y."/>
            <person name="Li H."/>
            <person name="Li K."/>
            <person name="Li Q."/>
            <person name="Liu X."/>
            <person name="Ma X."/>
            <person name="Naidoo K."/>
            <person name="Pethybridge S.J."/>
            <person name="Sun J."/>
            <person name="Steenkamp E.T."/>
            <person name="van der Nest M.A."/>
            <person name="van Wyk S."/>
            <person name="Wingfield M.J."/>
            <person name="Xiong C."/>
            <person name="Yue Q."/>
            <person name="Zhang X."/>
        </authorList>
    </citation>
    <scope>NUCLEOTIDE SEQUENCE [LARGE SCALE GENOMIC DNA]</scope>
    <source>
        <strain evidence="8 9">BP 5553</strain>
    </source>
</reference>
<organism evidence="8 9">
    <name type="scientific">Venustampulla echinocandica</name>
    <dbReference type="NCBI Taxonomy" id="2656787"/>
    <lineage>
        <taxon>Eukaryota</taxon>
        <taxon>Fungi</taxon>
        <taxon>Dikarya</taxon>
        <taxon>Ascomycota</taxon>
        <taxon>Pezizomycotina</taxon>
        <taxon>Leotiomycetes</taxon>
        <taxon>Helotiales</taxon>
        <taxon>Pleuroascaceae</taxon>
        <taxon>Venustampulla</taxon>
    </lineage>
</organism>
<comment type="function">
    <text evidence="6">Lytic polysaccharide monooxygenase (LMPO) that depolymerizes crystalline and amorphous polysaccharides via the oxidation of scissile alpha- or beta-(1-4)-glycosidic bonds, yielding C1 and/or C4 oxidation products. Catalysis by LPMOs requires the reduction of the active-site copper from Cu(II) to Cu(I) by a reducing agent and H(2)O(2) or O(2) as a cosubstrate.</text>
</comment>
<evidence type="ECO:0000313" key="9">
    <source>
        <dbReference type="Proteomes" id="UP000254866"/>
    </source>
</evidence>
<comment type="catalytic activity">
    <reaction evidence="6">
        <text>[(1-&gt;4)-beta-D-glucosyl]n+m + reduced acceptor + O2 = 4-dehydro-beta-D-glucosyl-[(1-&gt;4)-beta-D-glucosyl]n-1 + [(1-&gt;4)-beta-D-glucosyl]m + acceptor + H2O.</text>
        <dbReference type="EC" id="1.14.99.56"/>
    </reaction>
</comment>
<proteinExistence type="predicted"/>
<evidence type="ECO:0000256" key="4">
    <source>
        <dbReference type="ARBA" id="ARBA00023157"/>
    </source>
</evidence>
<dbReference type="CDD" id="cd21175">
    <property type="entry name" value="LPMO_AA9"/>
    <property type="match status" value="1"/>
</dbReference>
<keyword evidence="6" id="KW-0119">Carbohydrate metabolism</keyword>
<dbReference type="PANTHER" id="PTHR33353">
    <property type="entry name" value="PUTATIVE (AFU_ORTHOLOGUE AFUA_1G12560)-RELATED"/>
    <property type="match status" value="1"/>
</dbReference>
<dbReference type="GO" id="GO:0008810">
    <property type="term" value="F:cellulase activity"/>
    <property type="evidence" value="ECO:0007669"/>
    <property type="project" value="UniProtKB-UniRule"/>
</dbReference>
<evidence type="ECO:0000259" key="7">
    <source>
        <dbReference type="Pfam" id="PF03443"/>
    </source>
</evidence>
<dbReference type="GeneID" id="43597035"/>
<comment type="caution">
    <text evidence="8">The sequence shown here is derived from an EMBL/GenBank/DDBJ whole genome shotgun (WGS) entry which is preliminary data.</text>
</comment>
<dbReference type="Proteomes" id="UP000254866">
    <property type="component" value="Unassembled WGS sequence"/>
</dbReference>
<evidence type="ECO:0000256" key="1">
    <source>
        <dbReference type="ARBA" id="ARBA00001973"/>
    </source>
</evidence>
<protein>
    <recommendedName>
        <fullName evidence="6">AA9 family lytic polysaccharide monooxygenase</fullName>
        <ecNumber evidence="6">1.14.99.56</ecNumber>
    </recommendedName>
    <alternativeName>
        <fullName evidence="6">Endo-beta-1,4-glucanase</fullName>
    </alternativeName>
    <alternativeName>
        <fullName evidence="6">Glycosyl hydrolase 61 family protein</fullName>
    </alternativeName>
</protein>
<keyword evidence="4 6" id="KW-1015">Disulfide bond</keyword>
<comment type="domain">
    <text evidence="6">Has a modular structure: an endo-beta-1,4-glucanase catalytic module at the N-terminus, a linker rich in serines and threonines, and a C-terminal carbohydrate-binding module (CBM).</text>
</comment>
<evidence type="ECO:0000256" key="2">
    <source>
        <dbReference type="ARBA" id="ARBA00004613"/>
    </source>
</evidence>
<dbReference type="OrthoDB" id="4849160at2759"/>
<evidence type="ECO:0000256" key="5">
    <source>
        <dbReference type="ARBA" id="ARBA00023180"/>
    </source>
</evidence>
<evidence type="ECO:0000256" key="3">
    <source>
        <dbReference type="ARBA" id="ARBA00022525"/>
    </source>
</evidence>
<accession>A0A370TWD6</accession>
<dbReference type="GO" id="GO:0030248">
    <property type="term" value="F:cellulose binding"/>
    <property type="evidence" value="ECO:0007669"/>
    <property type="project" value="UniProtKB-UniRule"/>
</dbReference>
<dbReference type="RefSeq" id="XP_031872502.1">
    <property type="nucleotide sequence ID" value="XM_032012809.1"/>
</dbReference>
<keyword evidence="3 6" id="KW-0964">Secreted</keyword>
<gene>
    <name evidence="8" type="ORF">BP5553_04186</name>
</gene>
<dbReference type="GO" id="GO:0005576">
    <property type="term" value="C:extracellular region"/>
    <property type="evidence" value="ECO:0007669"/>
    <property type="project" value="UniProtKB-SubCell"/>
</dbReference>
<dbReference type="Gene3D" id="2.70.50.70">
    <property type="match status" value="1"/>
</dbReference>
<feature type="domain" description="Auxiliary Activity family 9 catalytic" evidence="7">
    <location>
        <begin position="24"/>
        <end position="244"/>
    </location>
</feature>
<dbReference type="EMBL" id="NPIC01000002">
    <property type="protein sequence ID" value="RDL39846.1"/>
    <property type="molecule type" value="Genomic_DNA"/>
</dbReference>
<name>A0A370TWD6_9HELO</name>
<keyword evidence="9" id="KW-1185">Reference proteome</keyword>
<comment type="cofactor">
    <cofactor evidence="1">
        <name>Cu(2+)</name>
        <dbReference type="ChEBI" id="CHEBI:29036"/>
    </cofactor>
</comment>
<evidence type="ECO:0000256" key="6">
    <source>
        <dbReference type="RuleBase" id="RU368122"/>
    </source>
</evidence>
<dbReference type="InterPro" id="IPR005103">
    <property type="entry name" value="AA9_LPMO"/>
</dbReference>
<keyword evidence="6" id="KW-0136">Cellulose degradation</keyword>
<keyword evidence="5" id="KW-0325">Glycoprotein</keyword>
<dbReference type="PANTHER" id="PTHR33353:SF19">
    <property type="entry name" value="GLYCOSYLHYDROLASE FAMILY 61-8 PROTEIN"/>
    <property type="match status" value="1"/>
</dbReference>
<evidence type="ECO:0000313" key="8">
    <source>
        <dbReference type="EMBL" id="RDL39846.1"/>
    </source>
</evidence>